<dbReference type="AlphaFoldDB" id="A0A0K1QCE9"/>
<feature type="region of interest" description="Disordered" evidence="6">
    <location>
        <begin position="24"/>
        <end position="47"/>
    </location>
</feature>
<dbReference type="InterPro" id="IPR012292">
    <property type="entry name" value="Globin/Proto"/>
</dbReference>
<evidence type="ECO:0000256" key="3">
    <source>
        <dbReference type="ARBA" id="ARBA00022723"/>
    </source>
</evidence>
<proteinExistence type="predicted"/>
<dbReference type="SUPFAM" id="SSF46458">
    <property type="entry name" value="Globin-like"/>
    <property type="match status" value="1"/>
</dbReference>
<name>A0A0K1QCE9_9BACT</name>
<sequence length="175" mass="18833">MVVAGGLVIAGVFAFACGGKPPREPNITETVSDAGPEDTAPPEPAKPKSLYERLGAKEGIAKVVDSFVKNLQSNDVTKKRFAKLSKDRLEKFRQNLVDQICHETGGDCEYTGKDMKAAHKGMKITEAEWNATISALKAAMEENSVGETEADDLFALVAPMKDDIVEVKPKGAPKK</sequence>
<evidence type="ECO:0000256" key="5">
    <source>
        <dbReference type="PIRSR" id="PIRSR601486-1"/>
    </source>
</evidence>
<gene>
    <name evidence="7" type="ORF">AKJ09_10119</name>
</gene>
<keyword evidence="2 5" id="KW-0349">Heme</keyword>
<organism evidence="7 8">
    <name type="scientific">Labilithrix luteola</name>
    <dbReference type="NCBI Taxonomy" id="1391654"/>
    <lineage>
        <taxon>Bacteria</taxon>
        <taxon>Pseudomonadati</taxon>
        <taxon>Myxococcota</taxon>
        <taxon>Polyangia</taxon>
        <taxon>Polyangiales</taxon>
        <taxon>Labilitrichaceae</taxon>
        <taxon>Labilithrix</taxon>
    </lineage>
</organism>
<keyword evidence="8" id="KW-1185">Reference proteome</keyword>
<dbReference type="Gene3D" id="1.10.490.10">
    <property type="entry name" value="Globins"/>
    <property type="match status" value="1"/>
</dbReference>
<dbReference type="STRING" id="1391654.AKJ09_10119"/>
<dbReference type="GO" id="GO:0020037">
    <property type="term" value="F:heme binding"/>
    <property type="evidence" value="ECO:0007669"/>
    <property type="project" value="InterPro"/>
</dbReference>
<dbReference type="GO" id="GO:0019825">
    <property type="term" value="F:oxygen binding"/>
    <property type="evidence" value="ECO:0007669"/>
    <property type="project" value="InterPro"/>
</dbReference>
<evidence type="ECO:0000313" key="7">
    <source>
        <dbReference type="EMBL" id="AKV03456.1"/>
    </source>
</evidence>
<dbReference type="InterPro" id="IPR009050">
    <property type="entry name" value="Globin-like_sf"/>
</dbReference>
<dbReference type="EMBL" id="CP012333">
    <property type="protein sequence ID" value="AKV03456.1"/>
    <property type="molecule type" value="Genomic_DNA"/>
</dbReference>
<dbReference type="CDD" id="cd00454">
    <property type="entry name" value="TrHb1_N"/>
    <property type="match status" value="1"/>
</dbReference>
<evidence type="ECO:0000256" key="1">
    <source>
        <dbReference type="ARBA" id="ARBA00022448"/>
    </source>
</evidence>
<evidence type="ECO:0000256" key="4">
    <source>
        <dbReference type="ARBA" id="ARBA00023004"/>
    </source>
</evidence>
<protein>
    <submittedName>
        <fullName evidence="7">Cyanoglobin</fullName>
    </submittedName>
</protein>
<keyword evidence="3 5" id="KW-0479">Metal-binding</keyword>
<evidence type="ECO:0000313" key="8">
    <source>
        <dbReference type="Proteomes" id="UP000064967"/>
    </source>
</evidence>
<keyword evidence="4 5" id="KW-0408">Iron</keyword>
<keyword evidence="1" id="KW-0813">Transport</keyword>
<dbReference type="InterPro" id="IPR001486">
    <property type="entry name" value="Hemoglobin_trunc"/>
</dbReference>
<evidence type="ECO:0000256" key="6">
    <source>
        <dbReference type="SAM" id="MobiDB-lite"/>
    </source>
</evidence>
<evidence type="ECO:0000256" key="2">
    <source>
        <dbReference type="ARBA" id="ARBA00022617"/>
    </source>
</evidence>
<feature type="binding site" description="distal binding residue" evidence="5">
    <location>
        <position position="119"/>
    </location>
    <ligand>
        <name>heme</name>
        <dbReference type="ChEBI" id="CHEBI:30413"/>
    </ligand>
    <ligandPart>
        <name>Fe</name>
        <dbReference type="ChEBI" id="CHEBI:18248"/>
    </ligandPart>
</feature>
<dbReference type="GO" id="GO:0046872">
    <property type="term" value="F:metal ion binding"/>
    <property type="evidence" value="ECO:0007669"/>
    <property type="project" value="UniProtKB-KW"/>
</dbReference>
<dbReference type="Proteomes" id="UP000064967">
    <property type="component" value="Chromosome"/>
</dbReference>
<reference evidence="7 8" key="1">
    <citation type="submission" date="2015-08" db="EMBL/GenBank/DDBJ databases">
        <authorList>
            <person name="Babu N.S."/>
            <person name="Beckwith C.J."/>
            <person name="Beseler K.G."/>
            <person name="Brison A."/>
            <person name="Carone J.V."/>
            <person name="Caskin T.P."/>
            <person name="Diamond M."/>
            <person name="Durham M.E."/>
            <person name="Foxe J.M."/>
            <person name="Go M."/>
            <person name="Henderson B.A."/>
            <person name="Jones I.B."/>
            <person name="McGettigan J.A."/>
            <person name="Micheletti S.J."/>
            <person name="Nasrallah M.E."/>
            <person name="Ortiz D."/>
            <person name="Piller C.R."/>
            <person name="Privatt S.R."/>
            <person name="Schneider S.L."/>
            <person name="Sharp S."/>
            <person name="Smith T.C."/>
            <person name="Stanton J.D."/>
            <person name="Ullery H.E."/>
            <person name="Wilson R.J."/>
            <person name="Serrano M.G."/>
            <person name="Buck G."/>
            <person name="Lee V."/>
            <person name="Wang Y."/>
            <person name="Carvalho R."/>
            <person name="Voegtly L."/>
            <person name="Shi R."/>
            <person name="Duckworth R."/>
            <person name="Johnson A."/>
            <person name="Loviza R."/>
            <person name="Walstead R."/>
            <person name="Shah Z."/>
            <person name="Kiflezghi M."/>
            <person name="Wade K."/>
            <person name="Ball S.L."/>
            <person name="Bradley K.W."/>
            <person name="Asai D.J."/>
            <person name="Bowman C.A."/>
            <person name="Russell D.A."/>
            <person name="Pope W.H."/>
            <person name="Jacobs-Sera D."/>
            <person name="Hendrix R.W."/>
            <person name="Hatfull G.F."/>
        </authorList>
    </citation>
    <scope>NUCLEOTIDE SEQUENCE [LARGE SCALE GENOMIC DNA]</scope>
    <source>
        <strain evidence="7 8">DSM 27648</strain>
    </source>
</reference>
<dbReference type="KEGG" id="llu:AKJ09_10119"/>
<dbReference type="Pfam" id="PF01152">
    <property type="entry name" value="Bac_globin"/>
    <property type="match status" value="1"/>
</dbReference>
<accession>A0A0K1QCE9</accession>